<organism evidence="1">
    <name type="scientific">marine sediment metagenome</name>
    <dbReference type="NCBI Taxonomy" id="412755"/>
    <lineage>
        <taxon>unclassified sequences</taxon>
        <taxon>metagenomes</taxon>
        <taxon>ecological metagenomes</taxon>
    </lineage>
</organism>
<feature type="non-terminal residue" evidence="1">
    <location>
        <position position="1"/>
    </location>
</feature>
<accession>X1HTX5</accession>
<sequence length="107" mass="11603">SNATAGAQSYDLAFDDTFDWCDEDLACLAIHMGLPQNPTRNFFGGPWRWNVRVNGSVGAPPASPIPGVGPPAWTLTEGQKVWFKAQILREDGRVSTPFECDPVVVVA</sequence>
<evidence type="ECO:0000313" key="1">
    <source>
        <dbReference type="EMBL" id="GAH72927.1"/>
    </source>
</evidence>
<name>X1HTX5_9ZZZZ</name>
<comment type="caution">
    <text evidence="1">The sequence shown here is derived from an EMBL/GenBank/DDBJ whole genome shotgun (WGS) entry which is preliminary data.</text>
</comment>
<proteinExistence type="predicted"/>
<protein>
    <submittedName>
        <fullName evidence="1">Uncharacterized protein</fullName>
    </submittedName>
</protein>
<gene>
    <name evidence="1" type="ORF">S03H2_49503</name>
</gene>
<dbReference type="AlphaFoldDB" id="X1HTX5"/>
<dbReference type="EMBL" id="BARU01031281">
    <property type="protein sequence ID" value="GAH72927.1"/>
    <property type="molecule type" value="Genomic_DNA"/>
</dbReference>
<reference evidence="1" key="1">
    <citation type="journal article" date="2014" name="Front. Microbiol.">
        <title>High frequency of phylogenetically diverse reductive dehalogenase-homologous genes in deep subseafloor sedimentary metagenomes.</title>
        <authorList>
            <person name="Kawai M."/>
            <person name="Futagami T."/>
            <person name="Toyoda A."/>
            <person name="Takaki Y."/>
            <person name="Nishi S."/>
            <person name="Hori S."/>
            <person name="Arai W."/>
            <person name="Tsubouchi T."/>
            <person name="Morono Y."/>
            <person name="Uchiyama I."/>
            <person name="Ito T."/>
            <person name="Fujiyama A."/>
            <person name="Inagaki F."/>
            <person name="Takami H."/>
        </authorList>
    </citation>
    <scope>NUCLEOTIDE SEQUENCE</scope>
    <source>
        <strain evidence="1">Expedition CK06-06</strain>
    </source>
</reference>